<dbReference type="HAMAP" id="MF_00019">
    <property type="entry name" value="PlsX"/>
    <property type="match status" value="1"/>
</dbReference>
<dbReference type="SUPFAM" id="SSF53659">
    <property type="entry name" value="Isocitrate/Isopropylmalate dehydrogenase-like"/>
    <property type="match status" value="1"/>
</dbReference>
<evidence type="ECO:0000256" key="2">
    <source>
        <dbReference type="ARBA" id="ARBA00022490"/>
    </source>
</evidence>
<evidence type="ECO:0000256" key="1">
    <source>
        <dbReference type="ARBA" id="ARBA00001232"/>
    </source>
</evidence>
<keyword evidence="2 10" id="KW-0963">Cytoplasm</keyword>
<reference evidence="12" key="1">
    <citation type="journal article" date="2023" name="Int. J. Syst. Evol. Microbiol.">
        <title>Sinisalibacter aestuarii sp. nov., isolated from estuarine sediment of the Arakawa River.</title>
        <authorList>
            <person name="Arafat S.T."/>
            <person name="Hirano S."/>
            <person name="Sato A."/>
            <person name="Takeuchi K."/>
            <person name="Yasuda T."/>
            <person name="Terahara T."/>
            <person name="Hamada M."/>
            <person name="Kobayashi T."/>
        </authorList>
    </citation>
    <scope>NUCLEOTIDE SEQUENCE</scope>
    <source>
        <strain evidence="12">B-399</strain>
    </source>
</reference>
<dbReference type="Proteomes" id="UP001144205">
    <property type="component" value="Unassembled WGS sequence"/>
</dbReference>
<evidence type="ECO:0000313" key="12">
    <source>
        <dbReference type="EMBL" id="GKY87573.1"/>
    </source>
</evidence>
<dbReference type="InterPro" id="IPR003664">
    <property type="entry name" value="FA_synthesis"/>
</dbReference>
<comment type="subunit">
    <text evidence="9 10">Homodimer. Probably interacts with PlsY.</text>
</comment>
<keyword evidence="13" id="KW-1185">Reference proteome</keyword>
<keyword evidence="12" id="KW-0012">Acyltransferase</keyword>
<dbReference type="PANTHER" id="PTHR30100:SF1">
    <property type="entry name" value="PHOSPHATE ACYLTRANSFERASE"/>
    <property type="match status" value="1"/>
</dbReference>
<dbReference type="PANTHER" id="PTHR30100">
    <property type="entry name" value="FATTY ACID/PHOSPHOLIPID SYNTHESIS PROTEIN PLSX"/>
    <property type="match status" value="1"/>
</dbReference>
<comment type="function">
    <text evidence="10">Catalyzes the reversible formation of acyl-phosphate (acyl-PO(4)) from acyl-[acyl-carrier-protein] (acyl-ACP). This enzyme utilizes acyl-ACP as fatty acyl donor, but not acyl-CoA.</text>
</comment>
<comment type="pathway">
    <text evidence="10">Lipid metabolism; phospholipid metabolism.</text>
</comment>
<evidence type="ECO:0000256" key="6">
    <source>
        <dbReference type="ARBA" id="ARBA00023209"/>
    </source>
</evidence>
<sequence length="374" mass="39525">MASLTEHPQGTAEAAGQKKIVISVDAMGGDRGPATVVAGLAKSAKRNPDIAFILHGDKPKLEPLVAKRDVLRGRCEIRHADDVVSMEDKPAQVLRNGKNSSMWSTIEAVREHEAEVAVSCGNTGALMVLSTMRLRKMEGVNRPAIACYWPSRNKHGFNVMLDVGADVRADESDLLQYALMGTSYARNSLGLARPRVGLLNVGTEEHKGRPEIKAAAELIAAAAPVGEFEFVGNVEGSDIPSDKVDVIVTDGFTGNVALKTAEGTVGLVKRIFKEAFVATLPARIGALFASRQIKIMTQRTDPRQVNGGVFLGLNGTVVKSHGAADATGIAAAVDLAYALAEHDFNHKLAARVASVPAPGHDGQPDASEQNGSNT</sequence>
<evidence type="ECO:0000256" key="10">
    <source>
        <dbReference type="HAMAP-Rule" id="MF_00019"/>
    </source>
</evidence>
<evidence type="ECO:0000256" key="4">
    <source>
        <dbReference type="ARBA" id="ARBA00022679"/>
    </source>
</evidence>
<keyword evidence="5 10" id="KW-0443">Lipid metabolism</keyword>
<evidence type="ECO:0000256" key="9">
    <source>
        <dbReference type="ARBA" id="ARBA00046608"/>
    </source>
</evidence>
<keyword evidence="3 10" id="KW-0444">Lipid biosynthesis</keyword>
<dbReference type="InterPro" id="IPR012281">
    <property type="entry name" value="Phospholipid_synth_PlsX-like"/>
</dbReference>
<organism evidence="12 13">
    <name type="scientific">Sinisalibacter aestuarii</name>
    <dbReference type="NCBI Taxonomy" id="2949426"/>
    <lineage>
        <taxon>Bacteria</taxon>
        <taxon>Pseudomonadati</taxon>
        <taxon>Pseudomonadota</taxon>
        <taxon>Alphaproteobacteria</taxon>
        <taxon>Rhodobacterales</taxon>
        <taxon>Roseobacteraceae</taxon>
        <taxon>Sinisalibacter</taxon>
    </lineage>
</organism>
<dbReference type="PIRSF" id="PIRSF002465">
    <property type="entry name" value="Phsphlp_syn_PlsX"/>
    <property type="match status" value="1"/>
</dbReference>
<evidence type="ECO:0000313" key="13">
    <source>
        <dbReference type="Proteomes" id="UP001144205"/>
    </source>
</evidence>
<dbReference type="Gene3D" id="3.40.718.10">
    <property type="entry name" value="Isopropylmalate Dehydrogenase"/>
    <property type="match status" value="1"/>
</dbReference>
<dbReference type="EC" id="2.3.1.274" evidence="8 10"/>
<dbReference type="NCBIfam" id="TIGR00182">
    <property type="entry name" value="plsX"/>
    <property type="match status" value="1"/>
</dbReference>
<comment type="caution">
    <text evidence="12">The sequence shown here is derived from an EMBL/GenBank/DDBJ whole genome shotgun (WGS) entry which is preliminary data.</text>
</comment>
<dbReference type="GO" id="GO:0016746">
    <property type="term" value="F:acyltransferase activity"/>
    <property type="evidence" value="ECO:0007669"/>
    <property type="project" value="UniProtKB-KW"/>
</dbReference>
<gene>
    <name evidence="10 12" type="primary">plsX</name>
    <name evidence="12" type="ORF">STA1M1_14420</name>
</gene>
<proteinExistence type="inferred from homology"/>
<comment type="similarity">
    <text evidence="10">Belongs to the PlsX family.</text>
</comment>
<dbReference type="EMBL" id="BROH01000003">
    <property type="protein sequence ID" value="GKY87573.1"/>
    <property type="molecule type" value="Genomic_DNA"/>
</dbReference>
<accession>A0ABQ5LSH3</accession>
<dbReference type="RefSeq" id="WP_281841558.1">
    <property type="nucleotide sequence ID" value="NZ_BROH01000003.1"/>
</dbReference>
<keyword evidence="6 10" id="KW-0594">Phospholipid biosynthesis</keyword>
<keyword evidence="7 10" id="KW-1208">Phospholipid metabolism</keyword>
<protein>
    <recommendedName>
        <fullName evidence="8 10">Phosphate acyltransferase</fullName>
        <ecNumber evidence="8 10">2.3.1.274</ecNumber>
    </recommendedName>
    <alternativeName>
        <fullName evidence="10">Acyl-ACP phosphotransacylase</fullName>
    </alternativeName>
    <alternativeName>
        <fullName evidence="10">Acyl-[acyl-carrier-protein]--phosphate acyltransferase</fullName>
    </alternativeName>
    <alternativeName>
        <fullName evidence="10">Phosphate-acyl-ACP acyltransferase</fullName>
    </alternativeName>
</protein>
<comment type="catalytic activity">
    <reaction evidence="1 10">
        <text>a fatty acyl-[ACP] + phosphate = an acyl phosphate + holo-[ACP]</text>
        <dbReference type="Rhea" id="RHEA:42292"/>
        <dbReference type="Rhea" id="RHEA-COMP:9685"/>
        <dbReference type="Rhea" id="RHEA-COMP:14125"/>
        <dbReference type="ChEBI" id="CHEBI:43474"/>
        <dbReference type="ChEBI" id="CHEBI:59918"/>
        <dbReference type="ChEBI" id="CHEBI:64479"/>
        <dbReference type="ChEBI" id="CHEBI:138651"/>
        <dbReference type="EC" id="2.3.1.274"/>
    </reaction>
</comment>
<evidence type="ECO:0000256" key="7">
    <source>
        <dbReference type="ARBA" id="ARBA00023264"/>
    </source>
</evidence>
<evidence type="ECO:0000256" key="3">
    <source>
        <dbReference type="ARBA" id="ARBA00022516"/>
    </source>
</evidence>
<keyword evidence="4 10" id="KW-0808">Transferase</keyword>
<feature type="region of interest" description="Disordered" evidence="11">
    <location>
        <begin position="355"/>
        <end position="374"/>
    </location>
</feature>
<evidence type="ECO:0000256" key="8">
    <source>
        <dbReference type="ARBA" id="ARBA00024069"/>
    </source>
</evidence>
<name>A0ABQ5LSH3_9RHOB</name>
<comment type="subcellular location">
    <subcellularLocation>
        <location evidence="10">Cytoplasm</location>
    </subcellularLocation>
    <text evidence="10">Associated with the membrane possibly through PlsY.</text>
</comment>
<dbReference type="Pfam" id="PF02504">
    <property type="entry name" value="FA_synthesis"/>
    <property type="match status" value="1"/>
</dbReference>
<evidence type="ECO:0000256" key="11">
    <source>
        <dbReference type="SAM" id="MobiDB-lite"/>
    </source>
</evidence>
<evidence type="ECO:0000256" key="5">
    <source>
        <dbReference type="ARBA" id="ARBA00023098"/>
    </source>
</evidence>